<evidence type="ECO:0000259" key="5">
    <source>
        <dbReference type="PROSITE" id="PS50901"/>
    </source>
</evidence>
<feature type="region of interest" description="Disordered" evidence="4">
    <location>
        <begin position="537"/>
        <end position="562"/>
    </location>
</feature>
<dbReference type="InterPro" id="IPR027417">
    <property type="entry name" value="P-loop_NTPase"/>
</dbReference>
<dbReference type="InterPro" id="IPR050206">
    <property type="entry name" value="FtsK/SpoIIIE/SftA"/>
</dbReference>
<keyword evidence="2 3" id="KW-0067">ATP-binding</keyword>
<feature type="compositionally biased region" description="Basic and acidic residues" evidence="4">
    <location>
        <begin position="551"/>
        <end position="562"/>
    </location>
</feature>
<dbReference type="Pfam" id="PF01580">
    <property type="entry name" value="FtsK_SpoIIIE"/>
    <property type="match status" value="2"/>
</dbReference>
<feature type="binding site" evidence="3">
    <location>
        <begin position="369"/>
        <end position="376"/>
    </location>
    <ligand>
        <name>ATP</name>
        <dbReference type="ChEBI" id="CHEBI:30616"/>
    </ligand>
</feature>
<dbReference type="PROSITE" id="PS50901">
    <property type="entry name" value="FTSK"/>
    <property type="match status" value="2"/>
</dbReference>
<feature type="binding site" evidence="3">
    <location>
        <begin position="63"/>
        <end position="70"/>
    </location>
    <ligand>
        <name>ATP</name>
        <dbReference type="ChEBI" id="CHEBI:30616"/>
    </ligand>
</feature>
<feature type="domain" description="FtsK" evidence="5">
    <location>
        <begin position="46"/>
        <end position="241"/>
    </location>
</feature>
<dbReference type="SMART" id="SM00382">
    <property type="entry name" value="AAA"/>
    <property type="match status" value="2"/>
</dbReference>
<protein>
    <submittedName>
        <fullName evidence="6">FtsK/SpoIIIE domain-containing protein</fullName>
    </submittedName>
</protein>
<sequence>MTEASACNADPNELWNLGQCFDVDRAWAPRPTPDLHRIPFGVDDAGRPVELDFKDFQHVLCIGATGSGKSELLRTIVLGLMATHPPTDVSFVLAEFVGAATFSEFEHTPHVPAVASDLCSAPSQVARLCEVLCGELNRRTELLESSQAENFGEYRQKRQFGDPACAQPLPALFVVLDEFSEMLAMHPMLADVLQVVGRLGNSLGVHMLLASQRLEEAKNQAFEHFITCRIALRTFSAGESRSAIGVPDASTLPTEPGLGYLRTSNGITKFKTAHVSHGPPDQTLLSNVLSDVRGKAPASRSIWLPPLAAPLTLDALLPPLRHTDDRGCPVDVRPKLGPLRVPVGLLDVPFHHRQSPMVLDLDGHGAIVGAAGSGKSTAMCTLAASLALTHTPREVQLYCVDLGGGSLAQLRDLPHVGAAIEQPDIHPVQQIIFELKALLTMRQKGFCQLQVNGMADFRARKLRGALPQDPYGDVFWLVDNWQAFRTAFGVLENEVHHLVEAGAAYGIHVFITAERWAEIDPELRELLHTRVEMRLSDPSESQVDSSAAEHVPPREPGRGLHPDKLHFLTALPRLDSTEVAARIRAEEAAAEKERRYPRPAMEICAESRADGVADLVDRVRGSWRGQPAPSRRLLRP</sequence>
<evidence type="ECO:0000256" key="1">
    <source>
        <dbReference type="ARBA" id="ARBA00022741"/>
    </source>
</evidence>
<keyword evidence="1 3" id="KW-0547">Nucleotide-binding</keyword>
<comment type="caution">
    <text evidence="6">The sequence shown here is derived from an EMBL/GenBank/DDBJ whole genome shotgun (WGS) entry which is preliminary data.</text>
</comment>
<evidence type="ECO:0000256" key="2">
    <source>
        <dbReference type="ARBA" id="ARBA00022840"/>
    </source>
</evidence>
<dbReference type="Proteomes" id="UP001210380">
    <property type="component" value="Unassembled WGS sequence"/>
</dbReference>
<dbReference type="InterPro" id="IPR002543">
    <property type="entry name" value="FtsK_dom"/>
</dbReference>
<reference evidence="6 7" key="1">
    <citation type="submission" date="2022-11" db="EMBL/GenBank/DDBJ databases">
        <title>Draft genome sequence of Saccharopolyspora sp. WRP15-2 isolated from rhizosphere soils of wild rice in Thailand.</title>
        <authorList>
            <person name="Duangmal K."/>
            <person name="Kammanee S."/>
            <person name="Muangham S."/>
        </authorList>
    </citation>
    <scope>NUCLEOTIDE SEQUENCE [LARGE SCALE GENOMIC DNA]</scope>
    <source>
        <strain evidence="6 7">WRP15-2</strain>
    </source>
</reference>
<dbReference type="PANTHER" id="PTHR22683:SF1">
    <property type="entry name" value="TYPE VII SECRETION SYSTEM PROTEIN ESSC"/>
    <property type="match status" value="1"/>
</dbReference>
<dbReference type="SUPFAM" id="SSF52540">
    <property type="entry name" value="P-loop containing nucleoside triphosphate hydrolases"/>
    <property type="match status" value="2"/>
</dbReference>
<dbReference type="PANTHER" id="PTHR22683">
    <property type="entry name" value="SPORULATION PROTEIN RELATED"/>
    <property type="match status" value="1"/>
</dbReference>
<dbReference type="EMBL" id="JAQGLA010000003">
    <property type="protein sequence ID" value="MDA3624408.1"/>
    <property type="molecule type" value="Genomic_DNA"/>
</dbReference>
<gene>
    <name evidence="6" type="ORF">OU415_03100</name>
</gene>
<name>A0ABT4US97_9PSEU</name>
<dbReference type="RefSeq" id="WP_270946977.1">
    <property type="nucleotide sequence ID" value="NZ_JAQGLA010000003.1"/>
</dbReference>
<evidence type="ECO:0000256" key="3">
    <source>
        <dbReference type="PROSITE-ProRule" id="PRU00289"/>
    </source>
</evidence>
<accession>A0ABT4US97</accession>
<feature type="domain" description="FtsK" evidence="5">
    <location>
        <begin position="354"/>
        <end position="542"/>
    </location>
</feature>
<dbReference type="InterPro" id="IPR003593">
    <property type="entry name" value="AAA+_ATPase"/>
</dbReference>
<evidence type="ECO:0000313" key="6">
    <source>
        <dbReference type="EMBL" id="MDA3624408.1"/>
    </source>
</evidence>
<proteinExistence type="predicted"/>
<dbReference type="Gene3D" id="3.40.50.300">
    <property type="entry name" value="P-loop containing nucleotide triphosphate hydrolases"/>
    <property type="match status" value="2"/>
</dbReference>
<keyword evidence="7" id="KW-1185">Reference proteome</keyword>
<organism evidence="6 7">
    <name type="scientific">Saccharopolyspora oryzae</name>
    <dbReference type="NCBI Taxonomy" id="2997343"/>
    <lineage>
        <taxon>Bacteria</taxon>
        <taxon>Bacillati</taxon>
        <taxon>Actinomycetota</taxon>
        <taxon>Actinomycetes</taxon>
        <taxon>Pseudonocardiales</taxon>
        <taxon>Pseudonocardiaceae</taxon>
        <taxon>Saccharopolyspora</taxon>
    </lineage>
</organism>
<evidence type="ECO:0000313" key="7">
    <source>
        <dbReference type="Proteomes" id="UP001210380"/>
    </source>
</evidence>
<evidence type="ECO:0000256" key="4">
    <source>
        <dbReference type="SAM" id="MobiDB-lite"/>
    </source>
</evidence>